<feature type="binding site" evidence="11">
    <location>
        <begin position="329"/>
        <end position="330"/>
    </location>
    <ligand>
        <name>FMN</name>
        <dbReference type="ChEBI" id="CHEBI:58210"/>
    </ligand>
</feature>
<dbReference type="GO" id="GO:0106430">
    <property type="term" value="F:dihydroorotate dehydrogenase (quinone) activity"/>
    <property type="evidence" value="ECO:0007669"/>
    <property type="project" value="UniProtKB-EC"/>
</dbReference>
<keyword evidence="5 11" id="KW-0285">Flavoprotein</keyword>
<dbReference type="SUPFAM" id="SSF51395">
    <property type="entry name" value="FMN-linked oxidoreductases"/>
    <property type="match status" value="1"/>
</dbReference>
<comment type="function">
    <text evidence="1 11">Catalyzes the conversion of dihydroorotate to orotate with quinone as electron acceptor.</text>
</comment>
<comment type="pathway">
    <text evidence="3 11">Pyrimidine metabolism; UMP biosynthesis via de novo pathway; orotate from (S)-dihydroorotate (quinone route): step 1/1.</text>
</comment>
<evidence type="ECO:0000256" key="2">
    <source>
        <dbReference type="ARBA" id="ARBA00004370"/>
    </source>
</evidence>
<dbReference type="GO" id="GO:0044205">
    <property type="term" value="P:'de novo' UMP biosynthetic process"/>
    <property type="evidence" value="ECO:0007669"/>
    <property type="project" value="UniProtKB-UniRule"/>
</dbReference>
<feature type="binding site" evidence="11">
    <location>
        <begin position="126"/>
        <end position="130"/>
    </location>
    <ligand>
        <name>substrate</name>
    </ligand>
</feature>
<dbReference type="PROSITE" id="PS00911">
    <property type="entry name" value="DHODEHASE_1"/>
    <property type="match status" value="1"/>
</dbReference>
<dbReference type="UniPathway" id="UPA00070">
    <property type="reaction ID" value="UER00946"/>
</dbReference>
<dbReference type="NCBIfam" id="TIGR01036">
    <property type="entry name" value="pyrD_sub2"/>
    <property type="match status" value="1"/>
</dbReference>
<dbReference type="RefSeq" id="WP_145225732.1">
    <property type="nucleotide sequence ID" value="NZ_VIVQ01000001.1"/>
</dbReference>
<name>A0A561E8T8_9MICO</name>
<dbReference type="InterPro" id="IPR001295">
    <property type="entry name" value="Dihydroorotate_DH_CS"/>
</dbReference>
<dbReference type="InterPro" id="IPR005719">
    <property type="entry name" value="Dihydroorotate_DH_2"/>
</dbReference>
<dbReference type="GO" id="GO:0005737">
    <property type="term" value="C:cytoplasm"/>
    <property type="evidence" value="ECO:0007669"/>
    <property type="project" value="InterPro"/>
</dbReference>
<dbReference type="Proteomes" id="UP000318297">
    <property type="component" value="Unassembled WGS sequence"/>
</dbReference>
<dbReference type="Pfam" id="PF01180">
    <property type="entry name" value="DHO_dh"/>
    <property type="match status" value="1"/>
</dbReference>
<sequence length="348" mass="36729">MNARTVTLDWGYRAVRPALFRLGDGDAEAAHHATLERLARLSDRRISLKLLSRLTATHASPVEVAGITFPNRVGLAAGVDKNGIALRAWSHLGFGHVELGTVTAQAQPGNPQPRLFRLRSSDAIINRMGFNNDGAVALATRLRDNGPVGIPVGVSIGKTKTTPVEKATRDYLTSLRALDAYADYFAVNVSSPNTPGLRSLQDKEPLAELLAEIVTAAGELSRTPIFVKIAPDLSDEAIDDVIEVAQRADASGIIATNTTLARDGLAPRDLPLADEVGGLSGAPLTRRARYVVARVAERSRLPVIGVGGVMTSADGQALLDAGASLVQVYSGLIYRGPGLVADLARVLG</sequence>
<dbReference type="GO" id="GO:0006207">
    <property type="term" value="P:'de novo' pyrimidine nucleobase biosynthetic process"/>
    <property type="evidence" value="ECO:0007669"/>
    <property type="project" value="UniProtKB-UniRule"/>
</dbReference>
<feature type="binding site" evidence="11">
    <location>
        <position position="101"/>
    </location>
    <ligand>
        <name>FMN</name>
        <dbReference type="ChEBI" id="CHEBI:58210"/>
    </ligand>
</feature>
<protein>
    <recommendedName>
        <fullName evidence="11">Dihydroorotate dehydrogenase (quinone)</fullName>
        <ecNumber evidence="11">1.3.5.2</ecNumber>
    </recommendedName>
    <alternativeName>
        <fullName evidence="11">DHOdehase</fullName>
        <shortName evidence="11">DHOD</shortName>
        <shortName evidence="11">DHODase</shortName>
    </alternativeName>
    <alternativeName>
        <fullName evidence="11">Dihydroorotate oxidase</fullName>
    </alternativeName>
</protein>
<accession>A0A561E8T8</accession>
<feature type="binding site" evidence="11">
    <location>
        <position position="81"/>
    </location>
    <ligand>
        <name>substrate</name>
    </ligand>
</feature>
<evidence type="ECO:0000256" key="5">
    <source>
        <dbReference type="ARBA" id="ARBA00022630"/>
    </source>
</evidence>
<dbReference type="AlphaFoldDB" id="A0A561E8T8"/>
<feature type="binding site" evidence="11">
    <location>
        <position position="155"/>
    </location>
    <ligand>
        <name>FMN</name>
        <dbReference type="ChEBI" id="CHEBI:58210"/>
    </ligand>
</feature>
<feature type="binding site" evidence="11">
    <location>
        <position position="228"/>
    </location>
    <ligand>
        <name>FMN</name>
        <dbReference type="ChEBI" id="CHEBI:58210"/>
    </ligand>
</feature>
<dbReference type="NCBIfam" id="NF003652">
    <property type="entry name" value="PRK05286.2-5"/>
    <property type="match status" value="1"/>
</dbReference>
<keyword evidence="6 11" id="KW-0288">FMN</keyword>
<evidence type="ECO:0000256" key="1">
    <source>
        <dbReference type="ARBA" id="ARBA00003125"/>
    </source>
</evidence>
<comment type="caution">
    <text evidence="13">The sequence shown here is derived from an EMBL/GenBank/DDBJ whole genome shotgun (WGS) entry which is preliminary data.</text>
</comment>
<dbReference type="GO" id="GO:0005886">
    <property type="term" value="C:plasma membrane"/>
    <property type="evidence" value="ECO:0007669"/>
    <property type="project" value="UniProtKB-SubCell"/>
</dbReference>
<evidence type="ECO:0000256" key="6">
    <source>
        <dbReference type="ARBA" id="ARBA00022643"/>
    </source>
</evidence>
<evidence type="ECO:0000256" key="3">
    <source>
        <dbReference type="ARBA" id="ARBA00005161"/>
    </source>
</evidence>
<dbReference type="InterPro" id="IPR050074">
    <property type="entry name" value="DHO_dehydrogenase"/>
</dbReference>
<dbReference type="InterPro" id="IPR012135">
    <property type="entry name" value="Dihydroorotate_DH_1_2"/>
</dbReference>
<feature type="active site" description="Nucleophile" evidence="11">
    <location>
        <position position="191"/>
    </location>
</feature>
<feature type="binding site" evidence="11">
    <location>
        <position position="193"/>
    </location>
    <ligand>
        <name>substrate</name>
    </ligand>
</feature>
<feature type="binding site" evidence="11">
    <location>
        <position position="188"/>
    </location>
    <ligand>
        <name>substrate</name>
    </ligand>
</feature>
<comment type="similarity">
    <text evidence="4 11">Belongs to the dihydroorotate dehydrogenase family. Type 2 subfamily.</text>
</comment>
<feature type="binding site" evidence="11">
    <location>
        <begin position="257"/>
        <end position="258"/>
    </location>
    <ligand>
        <name>substrate</name>
    </ligand>
</feature>
<comment type="subcellular location">
    <subcellularLocation>
        <location evidence="11">Cell membrane</location>
        <topology evidence="11">Peripheral membrane protein</topology>
    </subcellularLocation>
    <subcellularLocation>
        <location evidence="2">Membrane</location>
    </subcellularLocation>
</comment>
<evidence type="ECO:0000313" key="13">
    <source>
        <dbReference type="EMBL" id="TWE12035.1"/>
    </source>
</evidence>
<feature type="binding site" evidence="11">
    <location>
        <position position="256"/>
    </location>
    <ligand>
        <name>FMN</name>
        <dbReference type="ChEBI" id="CHEBI:58210"/>
    </ligand>
</feature>
<evidence type="ECO:0000256" key="9">
    <source>
        <dbReference type="ARBA" id="ARBA00023136"/>
    </source>
</evidence>
<dbReference type="CDD" id="cd04738">
    <property type="entry name" value="DHOD_2_like"/>
    <property type="match status" value="1"/>
</dbReference>
<dbReference type="EMBL" id="VIVQ01000001">
    <property type="protein sequence ID" value="TWE12035.1"/>
    <property type="molecule type" value="Genomic_DNA"/>
</dbReference>
<dbReference type="InterPro" id="IPR013785">
    <property type="entry name" value="Aldolase_TIM"/>
</dbReference>
<comment type="cofactor">
    <cofactor evidence="11">
        <name>FMN</name>
        <dbReference type="ChEBI" id="CHEBI:58210"/>
    </cofactor>
    <text evidence="11">Binds 1 FMN per subunit.</text>
</comment>
<dbReference type="PANTHER" id="PTHR48109">
    <property type="entry name" value="DIHYDROOROTATE DEHYDROGENASE (QUINONE), MITOCHONDRIAL-RELATED"/>
    <property type="match status" value="1"/>
</dbReference>
<dbReference type="PANTHER" id="PTHR48109:SF4">
    <property type="entry name" value="DIHYDROOROTATE DEHYDROGENASE (QUINONE), MITOCHONDRIAL"/>
    <property type="match status" value="1"/>
</dbReference>
<evidence type="ECO:0000313" key="14">
    <source>
        <dbReference type="Proteomes" id="UP000318297"/>
    </source>
</evidence>
<evidence type="ECO:0000256" key="10">
    <source>
        <dbReference type="ARBA" id="ARBA00048639"/>
    </source>
</evidence>
<feature type="binding site" evidence="11">
    <location>
        <position position="308"/>
    </location>
    <ligand>
        <name>FMN</name>
        <dbReference type="ChEBI" id="CHEBI:58210"/>
    </ligand>
</feature>
<evidence type="ECO:0000256" key="11">
    <source>
        <dbReference type="HAMAP-Rule" id="MF_00225"/>
    </source>
</evidence>
<gene>
    <name evidence="11" type="primary">pyrD</name>
    <name evidence="13" type="ORF">BKA23_0831</name>
</gene>
<evidence type="ECO:0000256" key="8">
    <source>
        <dbReference type="ARBA" id="ARBA00023002"/>
    </source>
</evidence>
<evidence type="ECO:0000256" key="7">
    <source>
        <dbReference type="ARBA" id="ARBA00022975"/>
    </source>
</evidence>
<keyword evidence="9 11" id="KW-0472">Membrane</keyword>
<comment type="subunit">
    <text evidence="11">Monomer.</text>
</comment>
<dbReference type="Gene3D" id="3.20.20.70">
    <property type="entry name" value="Aldolase class I"/>
    <property type="match status" value="1"/>
</dbReference>
<dbReference type="EC" id="1.3.5.2" evidence="11"/>
<feature type="binding site" evidence="11">
    <location>
        <position position="188"/>
    </location>
    <ligand>
        <name>FMN</name>
        <dbReference type="ChEBI" id="CHEBI:58210"/>
    </ligand>
</feature>
<comment type="catalytic activity">
    <reaction evidence="10 11">
        <text>(S)-dihydroorotate + a quinone = orotate + a quinol</text>
        <dbReference type="Rhea" id="RHEA:30187"/>
        <dbReference type="ChEBI" id="CHEBI:24646"/>
        <dbReference type="ChEBI" id="CHEBI:30839"/>
        <dbReference type="ChEBI" id="CHEBI:30864"/>
        <dbReference type="ChEBI" id="CHEBI:132124"/>
        <dbReference type="EC" id="1.3.5.2"/>
    </reaction>
</comment>
<feature type="binding site" evidence="11">
    <location>
        <begin position="77"/>
        <end position="81"/>
    </location>
    <ligand>
        <name>FMN</name>
        <dbReference type="ChEBI" id="CHEBI:58210"/>
    </ligand>
</feature>
<proteinExistence type="inferred from homology"/>
<evidence type="ECO:0000256" key="4">
    <source>
        <dbReference type="ARBA" id="ARBA00005359"/>
    </source>
</evidence>
<organism evidence="13 14">
    <name type="scientific">Rudaeicoccus suwonensis</name>
    <dbReference type="NCBI Taxonomy" id="657409"/>
    <lineage>
        <taxon>Bacteria</taxon>
        <taxon>Bacillati</taxon>
        <taxon>Actinomycetota</taxon>
        <taxon>Actinomycetes</taxon>
        <taxon>Micrococcales</taxon>
        <taxon>Dermacoccaceae</taxon>
        <taxon>Rudaeicoccus</taxon>
    </lineage>
</organism>
<keyword evidence="7 11" id="KW-0665">Pyrimidine biosynthesis</keyword>
<dbReference type="InterPro" id="IPR005720">
    <property type="entry name" value="Dihydroorotate_DH_cat"/>
</dbReference>
<feature type="domain" description="Dihydroorotate dehydrogenase catalytic" evidence="12">
    <location>
        <begin position="62"/>
        <end position="345"/>
    </location>
</feature>
<keyword evidence="8 11" id="KW-0560">Oxidoreductase</keyword>
<feature type="binding site" evidence="11">
    <location>
        <position position="281"/>
    </location>
    <ligand>
        <name>FMN</name>
        <dbReference type="ChEBI" id="CHEBI:58210"/>
    </ligand>
</feature>
<keyword evidence="14" id="KW-1185">Reference proteome</keyword>
<dbReference type="HAMAP" id="MF_00225">
    <property type="entry name" value="DHO_dh_type2"/>
    <property type="match status" value="1"/>
</dbReference>
<evidence type="ECO:0000259" key="12">
    <source>
        <dbReference type="Pfam" id="PF01180"/>
    </source>
</evidence>
<keyword evidence="11" id="KW-1003">Cell membrane</keyword>
<dbReference type="OrthoDB" id="9802377at2"/>
<dbReference type="PIRSF" id="PIRSF000164">
    <property type="entry name" value="DHO_oxidase"/>
    <property type="match status" value="1"/>
</dbReference>
<reference evidence="13 14" key="1">
    <citation type="submission" date="2019-06" db="EMBL/GenBank/DDBJ databases">
        <title>Sequencing the genomes of 1000 actinobacteria strains.</title>
        <authorList>
            <person name="Klenk H.-P."/>
        </authorList>
    </citation>
    <scope>NUCLEOTIDE SEQUENCE [LARGE SCALE GENOMIC DNA]</scope>
    <source>
        <strain evidence="13 14">DSM 19560</strain>
    </source>
</reference>